<dbReference type="GO" id="GO:0001006">
    <property type="term" value="F:RNA polymerase III type 3 promoter sequence-specific DNA binding"/>
    <property type="evidence" value="ECO:0007669"/>
    <property type="project" value="TreeGrafter"/>
</dbReference>
<dbReference type="PANTHER" id="PTHR13421">
    <property type="entry name" value="SNRNA-ACTIVATING PROTEIN COMPLEX SUBUNIT 3"/>
    <property type="match status" value="1"/>
</dbReference>
<dbReference type="GO" id="GO:0005634">
    <property type="term" value="C:nucleus"/>
    <property type="evidence" value="ECO:0007669"/>
    <property type="project" value="UniProtKB-SubCell"/>
</dbReference>
<reference evidence="11" key="1">
    <citation type="submission" date="2023-07" db="EMBL/GenBank/DDBJ databases">
        <title>Chromosome-level genome assembly of Artemia franciscana.</title>
        <authorList>
            <person name="Jo E."/>
        </authorList>
    </citation>
    <scope>NUCLEOTIDE SEQUENCE</scope>
    <source>
        <tissue evidence="11">Whole body</tissue>
    </source>
</reference>
<evidence type="ECO:0000256" key="5">
    <source>
        <dbReference type="ARBA" id="ARBA00023125"/>
    </source>
</evidence>
<keyword evidence="4" id="KW-0805">Transcription regulation</keyword>
<evidence type="ECO:0000313" key="11">
    <source>
        <dbReference type="EMBL" id="KAK2705048.1"/>
    </source>
</evidence>
<evidence type="ECO:0000256" key="9">
    <source>
        <dbReference type="ARBA" id="ARBA00025958"/>
    </source>
</evidence>
<evidence type="ECO:0000256" key="10">
    <source>
        <dbReference type="ARBA" id="ARBA00029606"/>
    </source>
</evidence>
<dbReference type="AlphaFoldDB" id="A0AA88HA63"/>
<dbReference type="GO" id="GO:0019185">
    <property type="term" value="C:snRNA-activating protein complex"/>
    <property type="evidence" value="ECO:0007669"/>
    <property type="project" value="TreeGrafter"/>
</dbReference>
<keyword evidence="6" id="KW-0804">Transcription</keyword>
<evidence type="ECO:0000256" key="4">
    <source>
        <dbReference type="ARBA" id="ARBA00023015"/>
    </source>
</evidence>
<sequence length="412" mass="47309">MMSCRYSTIRGTKKMDKVYEADKHNFVSEPFQAGEVLQSLHNYLRGAADFVSQCVKTDGNDRLIFNLESIANFFGIDPCDVAQALRRTNLKIYGSKEVDASFLPLSIPNSNKKLSKKECANPCELLARENKKLFRRINPPAVVPRSSSKRQILLADYKAMKSVYIIKILNPGIKNSSNIGFDDHVDFMFHGDQKLTALRDCVPCLNNYAHFQEVSEDPKNFKKDEPRVSSIFPGGMLYIGNTCYDDTRIAGATRYSDCLVPWSEKLGMENKFRKSSMEESTFNDLELRLGFPYVYKHFGSCEHLLVFTEVRLFHPTDPQDLNSYPILLKGMKPSEERCYLCDLPEARWLVTNCPKMDYPRTNICVICLESFLYKDGEKVCDFKLWPLDFNPEFRKLITVQPPKKSQSHITIN</sequence>
<comment type="similarity">
    <text evidence="2">Belongs to the SNAPC3/SRD2 family.</text>
</comment>
<evidence type="ECO:0000313" key="12">
    <source>
        <dbReference type="Proteomes" id="UP001187531"/>
    </source>
</evidence>
<proteinExistence type="inferred from homology"/>
<dbReference type="GO" id="GO:0003681">
    <property type="term" value="F:bent DNA binding"/>
    <property type="evidence" value="ECO:0007669"/>
    <property type="project" value="TreeGrafter"/>
</dbReference>
<keyword evidence="7" id="KW-0539">Nucleus</keyword>
<keyword evidence="5" id="KW-0238">DNA-binding</keyword>
<dbReference type="EMBL" id="JAVRJZ010000021">
    <property type="protein sequence ID" value="KAK2705048.1"/>
    <property type="molecule type" value="Genomic_DNA"/>
</dbReference>
<evidence type="ECO:0000256" key="3">
    <source>
        <dbReference type="ARBA" id="ARBA00013634"/>
    </source>
</evidence>
<name>A0AA88HA63_ARTSF</name>
<evidence type="ECO:0000256" key="6">
    <source>
        <dbReference type="ARBA" id="ARBA00023163"/>
    </source>
</evidence>
<accession>A0AA88HA63</accession>
<dbReference type="GO" id="GO:0042796">
    <property type="term" value="P:snRNA transcription by RNA polymerase III"/>
    <property type="evidence" value="ECO:0007669"/>
    <property type="project" value="TreeGrafter"/>
</dbReference>
<dbReference type="InterPro" id="IPR022042">
    <property type="entry name" value="snRNA-activating_su3"/>
</dbReference>
<comment type="subcellular location">
    <subcellularLocation>
        <location evidence="1">Nucleus</location>
    </subcellularLocation>
</comment>
<evidence type="ECO:0000256" key="1">
    <source>
        <dbReference type="ARBA" id="ARBA00004123"/>
    </source>
</evidence>
<dbReference type="Pfam" id="PF12251">
    <property type="entry name" value="SNAPC3"/>
    <property type="match status" value="1"/>
</dbReference>
<dbReference type="GO" id="GO:0000978">
    <property type="term" value="F:RNA polymerase II cis-regulatory region sequence-specific DNA binding"/>
    <property type="evidence" value="ECO:0007669"/>
    <property type="project" value="TreeGrafter"/>
</dbReference>
<comment type="function">
    <text evidence="8">Part of the SNAPc complex required for the transcription of both RNA polymerase II and III small-nuclear RNA genes. Binds to the proximal sequence element (PSE), a non-TATA-box basal promoter element common to these 2 types of genes. Recruits TBP and BRF2 to the U6 snRNA TATA box.</text>
</comment>
<gene>
    <name evidence="11" type="ORF">QYM36_017176</name>
</gene>
<dbReference type="Proteomes" id="UP001187531">
    <property type="component" value="Unassembled WGS sequence"/>
</dbReference>
<dbReference type="PANTHER" id="PTHR13421:SF16">
    <property type="entry name" value="SNRNA-ACTIVATING PROTEIN COMPLEX SUBUNIT 3"/>
    <property type="match status" value="1"/>
</dbReference>
<protein>
    <recommendedName>
        <fullName evidence="3">snRNA-activating protein complex subunit 3</fullName>
    </recommendedName>
    <alternativeName>
        <fullName evidence="10">Small nuclear RNA-activating complex polypeptide 3</fullName>
    </alternativeName>
</protein>
<evidence type="ECO:0000256" key="7">
    <source>
        <dbReference type="ARBA" id="ARBA00023242"/>
    </source>
</evidence>
<dbReference type="GO" id="GO:0042795">
    <property type="term" value="P:snRNA transcription by RNA polymerase II"/>
    <property type="evidence" value="ECO:0007669"/>
    <property type="project" value="TreeGrafter"/>
</dbReference>
<comment type="subunit">
    <text evidence="9">Part of the SNAPc complex composed of 5 subunits: SNAPC1, SNAPC2, SNAPC3, SNAPC4 and SNAPC5. SNAPC3 interacts with SNAPC1.</text>
</comment>
<organism evidence="11 12">
    <name type="scientific">Artemia franciscana</name>
    <name type="common">Brine shrimp</name>
    <name type="synonym">Artemia sanfranciscana</name>
    <dbReference type="NCBI Taxonomy" id="6661"/>
    <lineage>
        <taxon>Eukaryota</taxon>
        <taxon>Metazoa</taxon>
        <taxon>Ecdysozoa</taxon>
        <taxon>Arthropoda</taxon>
        <taxon>Crustacea</taxon>
        <taxon>Branchiopoda</taxon>
        <taxon>Anostraca</taxon>
        <taxon>Artemiidae</taxon>
        <taxon>Artemia</taxon>
    </lineage>
</organism>
<evidence type="ECO:0000256" key="2">
    <source>
        <dbReference type="ARBA" id="ARBA00010410"/>
    </source>
</evidence>
<dbReference type="GO" id="GO:0001046">
    <property type="term" value="F:core promoter sequence-specific DNA binding"/>
    <property type="evidence" value="ECO:0007669"/>
    <property type="project" value="TreeGrafter"/>
</dbReference>
<evidence type="ECO:0000256" key="8">
    <source>
        <dbReference type="ARBA" id="ARBA00025193"/>
    </source>
</evidence>
<comment type="caution">
    <text evidence="11">The sequence shown here is derived from an EMBL/GenBank/DDBJ whole genome shotgun (WGS) entry which is preliminary data.</text>
</comment>
<keyword evidence="12" id="KW-1185">Reference proteome</keyword>